<reference evidence="2" key="1">
    <citation type="submission" date="2015-04" db="UniProtKB">
        <authorList>
            <consortium name="EnsemblPlants"/>
        </authorList>
    </citation>
    <scope>IDENTIFICATION</scope>
</reference>
<protein>
    <submittedName>
        <fullName evidence="2">Uncharacterized protein</fullName>
    </submittedName>
</protein>
<sequence length="70" mass="8018">MTALNPIIQSTTRHAGQSGQWQQQAGRQWLDPRARRFALIDSSNLPSDHKCFYQKSHPIATTYSKWFIGS</sequence>
<dbReference type="Gramene" id="OGLUM12G04020.1">
    <property type="protein sequence ID" value="OGLUM12G04020.1"/>
    <property type="gene ID" value="OGLUM12G04020"/>
</dbReference>
<feature type="region of interest" description="Disordered" evidence="1">
    <location>
        <begin position="1"/>
        <end position="27"/>
    </location>
</feature>
<dbReference type="AlphaFoldDB" id="A0A0E0BP58"/>
<evidence type="ECO:0000313" key="3">
    <source>
        <dbReference type="Proteomes" id="UP000026961"/>
    </source>
</evidence>
<accession>A0A0E0BP58</accession>
<evidence type="ECO:0000313" key="2">
    <source>
        <dbReference type="EnsemblPlants" id="OGLUM12G04020.1"/>
    </source>
</evidence>
<dbReference type="HOGENOM" id="CLU_2761882_0_0_1"/>
<name>A0A0E0BP58_9ORYZ</name>
<reference evidence="2" key="2">
    <citation type="submission" date="2018-05" db="EMBL/GenBank/DDBJ databases">
        <title>OgluRS3 (Oryza glumaepatula Reference Sequence Version 3).</title>
        <authorList>
            <person name="Zhang J."/>
            <person name="Kudrna D."/>
            <person name="Lee S."/>
            <person name="Talag J."/>
            <person name="Welchert J."/>
            <person name="Wing R.A."/>
        </authorList>
    </citation>
    <scope>NUCLEOTIDE SEQUENCE [LARGE SCALE GENOMIC DNA]</scope>
</reference>
<keyword evidence="3" id="KW-1185">Reference proteome</keyword>
<feature type="compositionally biased region" description="Low complexity" evidence="1">
    <location>
        <begin position="15"/>
        <end position="27"/>
    </location>
</feature>
<proteinExistence type="predicted"/>
<dbReference type="EnsemblPlants" id="OGLUM12G04020.1">
    <property type="protein sequence ID" value="OGLUM12G04020.1"/>
    <property type="gene ID" value="OGLUM12G04020"/>
</dbReference>
<organism evidence="2">
    <name type="scientific">Oryza glumipatula</name>
    <dbReference type="NCBI Taxonomy" id="40148"/>
    <lineage>
        <taxon>Eukaryota</taxon>
        <taxon>Viridiplantae</taxon>
        <taxon>Streptophyta</taxon>
        <taxon>Embryophyta</taxon>
        <taxon>Tracheophyta</taxon>
        <taxon>Spermatophyta</taxon>
        <taxon>Magnoliopsida</taxon>
        <taxon>Liliopsida</taxon>
        <taxon>Poales</taxon>
        <taxon>Poaceae</taxon>
        <taxon>BOP clade</taxon>
        <taxon>Oryzoideae</taxon>
        <taxon>Oryzeae</taxon>
        <taxon>Oryzinae</taxon>
        <taxon>Oryza</taxon>
    </lineage>
</organism>
<evidence type="ECO:0000256" key="1">
    <source>
        <dbReference type="SAM" id="MobiDB-lite"/>
    </source>
</evidence>
<dbReference type="Proteomes" id="UP000026961">
    <property type="component" value="Chromosome 12"/>
</dbReference>